<dbReference type="FunFam" id="1.10.8.10:FF:000001">
    <property type="entry name" value="Elongation factor Ts"/>
    <property type="match status" value="1"/>
</dbReference>
<feature type="region of interest" description="Involved in Mg(2+) ion dislocation from EF-Tu" evidence="6">
    <location>
        <begin position="79"/>
        <end position="82"/>
    </location>
</feature>
<keyword evidence="3 6" id="KW-0963">Cytoplasm</keyword>
<comment type="caution">
    <text evidence="10">The sequence shown here is derived from an EMBL/GenBank/DDBJ whole genome shotgun (WGS) entry which is preliminary data.</text>
</comment>
<dbReference type="EMBL" id="MKEK01000001">
    <property type="protein sequence ID" value="OEY70578.1"/>
    <property type="molecule type" value="Genomic_DNA"/>
</dbReference>
<accession>A0A1E7Q988</accession>
<comment type="subcellular location">
    <subcellularLocation>
        <location evidence="6 8">Cytoplasm</location>
    </subcellularLocation>
</comment>
<keyword evidence="5 6" id="KW-0648">Protein biosynthesis</keyword>
<name>A0A1E7Q988_9GAMM</name>
<dbReference type="PROSITE" id="PS01127">
    <property type="entry name" value="EF_TS_2"/>
    <property type="match status" value="1"/>
</dbReference>
<evidence type="ECO:0000313" key="11">
    <source>
        <dbReference type="Proteomes" id="UP000242258"/>
    </source>
</evidence>
<dbReference type="OrthoDB" id="9808348at2"/>
<evidence type="ECO:0000256" key="3">
    <source>
        <dbReference type="ARBA" id="ARBA00022490"/>
    </source>
</evidence>
<evidence type="ECO:0000256" key="4">
    <source>
        <dbReference type="ARBA" id="ARBA00022768"/>
    </source>
</evidence>
<comment type="similarity">
    <text evidence="1 6 7">Belongs to the EF-Ts family.</text>
</comment>
<organism evidence="10 11">
    <name type="scientific">Rheinheimera salexigens</name>
    <dbReference type="NCBI Taxonomy" id="1628148"/>
    <lineage>
        <taxon>Bacteria</taxon>
        <taxon>Pseudomonadati</taxon>
        <taxon>Pseudomonadota</taxon>
        <taxon>Gammaproteobacteria</taxon>
        <taxon>Chromatiales</taxon>
        <taxon>Chromatiaceae</taxon>
        <taxon>Rheinheimera</taxon>
    </lineage>
</organism>
<dbReference type="CDD" id="cd14275">
    <property type="entry name" value="UBA_EF-Ts"/>
    <property type="match status" value="1"/>
</dbReference>
<dbReference type="AlphaFoldDB" id="A0A1E7Q988"/>
<comment type="function">
    <text evidence="6 7">Associates with the EF-Tu.GDP complex and induces the exchange of GDP to GTP. It remains bound to the aminoacyl-tRNA.EF-Tu.GTP complex up to the GTP hydrolysis stage on the ribosome.</text>
</comment>
<dbReference type="FunFam" id="1.10.286.20:FF:000001">
    <property type="entry name" value="Elongation factor Ts"/>
    <property type="match status" value="1"/>
</dbReference>
<dbReference type="SUPFAM" id="SSF46934">
    <property type="entry name" value="UBA-like"/>
    <property type="match status" value="1"/>
</dbReference>
<dbReference type="InterPro" id="IPR001816">
    <property type="entry name" value="Transl_elong_EFTs/EF1B"/>
</dbReference>
<evidence type="ECO:0000313" key="10">
    <source>
        <dbReference type="EMBL" id="OEY70578.1"/>
    </source>
</evidence>
<reference evidence="11" key="1">
    <citation type="submission" date="2016-09" db="EMBL/GenBank/DDBJ databases">
        <authorList>
            <person name="Wan X."/>
            <person name="Hou S."/>
        </authorList>
    </citation>
    <scope>NUCLEOTIDE SEQUENCE [LARGE SCALE GENOMIC DNA]</scope>
    <source>
        <strain evidence="11">KH87</strain>
    </source>
</reference>
<dbReference type="InterPro" id="IPR009060">
    <property type="entry name" value="UBA-like_sf"/>
</dbReference>
<evidence type="ECO:0000256" key="8">
    <source>
        <dbReference type="RuleBase" id="RU000643"/>
    </source>
</evidence>
<dbReference type="RefSeq" id="WP_070050132.1">
    <property type="nucleotide sequence ID" value="NZ_CBCSDO010000002.1"/>
</dbReference>
<dbReference type="Gene3D" id="3.30.479.20">
    <property type="entry name" value="Elongation factor Ts, dimerisation domain"/>
    <property type="match status" value="2"/>
</dbReference>
<dbReference type="SUPFAM" id="SSF54713">
    <property type="entry name" value="Elongation factor Ts (EF-Ts), dimerisation domain"/>
    <property type="match status" value="2"/>
</dbReference>
<dbReference type="PROSITE" id="PS01126">
    <property type="entry name" value="EF_TS_1"/>
    <property type="match status" value="1"/>
</dbReference>
<keyword evidence="11" id="KW-1185">Reference proteome</keyword>
<dbReference type="InterPro" id="IPR036402">
    <property type="entry name" value="EF-Ts_dimer_sf"/>
</dbReference>
<evidence type="ECO:0000256" key="1">
    <source>
        <dbReference type="ARBA" id="ARBA00005532"/>
    </source>
</evidence>
<keyword evidence="4 6" id="KW-0251">Elongation factor</keyword>
<evidence type="ECO:0000256" key="6">
    <source>
        <dbReference type="HAMAP-Rule" id="MF_00050"/>
    </source>
</evidence>
<dbReference type="GO" id="GO:0005737">
    <property type="term" value="C:cytoplasm"/>
    <property type="evidence" value="ECO:0007669"/>
    <property type="project" value="UniProtKB-SubCell"/>
</dbReference>
<sequence>MAVTAALVKELRERTGAGMMDCKKALEETGGDVETAIDAMRKSGLAKAAKKAGRIAAEGAIITRVGNGVGLAIEFNCETDFVARDENFLSFANSVADLAHANNLFTAEAILAADLNGTSVEDTRAALVAKIGENINVRRAAVVEGAMIGQYVHSGRIGVLTVLDGGNEEVAKDVAMHIAANNPGFLTPEDVPADVVQREHEIQLDIAVNSGKPKEIAEKMVAGRMSKFTGEVSLTGQPFVKDPSVSVGDFLKQHDAKAVSFTRLEVGEGIEKKEEDFAAEVAAQIAAAKK</sequence>
<dbReference type="Gene3D" id="1.10.8.10">
    <property type="entry name" value="DNA helicase RuvA subunit, C-terminal domain"/>
    <property type="match status" value="1"/>
</dbReference>
<evidence type="ECO:0000256" key="5">
    <source>
        <dbReference type="ARBA" id="ARBA00022917"/>
    </source>
</evidence>
<dbReference type="PANTHER" id="PTHR11741:SF0">
    <property type="entry name" value="ELONGATION FACTOR TS, MITOCHONDRIAL"/>
    <property type="match status" value="1"/>
</dbReference>
<evidence type="ECO:0000256" key="2">
    <source>
        <dbReference type="ARBA" id="ARBA00016956"/>
    </source>
</evidence>
<evidence type="ECO:0000256" key="7">
    <source>
        <dbReference type="RuleBase" id="RU000642"/>
    </source>
</evidence>
<gene>
    <name evidence="6" type="primary">tsf</name>
    <name evidence="10" type="ORF">BI198_14145</name>
</gene>
<protein>
    <recommendedName>
        <fullName evidence="2 6">Elongation factor Ts</fullName>
        <shortName evidence="6">EF-Ts</shortName>
    </recommendedName>
</protein>
<dbReference type="Proteomes" id="UP000242258">
    <property type="component" value="Unassembled WGS sequence"/>
</dbReference>
<feature type="domain" description="Translation elongation factor EFTs/EF1B dimerisation" evidence="9">
    <location>
        <begin position="71"/>
        <end position="268"/>
    </location>
</feature>
<proteinExistence type="inferred from homology"/>
<dbReference type="NCBIfam" id="TIGR00116">
    <property type="entry name" value="tsf"/>
    <property type="match status" value="1"/>
</dbReference>
<dbReference type="GO" id="GO:0003746">
    <property type="term" value="F:translation elongation factor activity"/>
    <property type="evidence" value="ECO:0007669"/>
    <property type="project" value="UniProtKB-UniRule"/>
</dbReference>
<dbReference type="STRING" id="1628148.BI198_14145"/>
<evidence type="ECO:0000259" key="9">
    <source>
        <dbReference type="Pfam" id="PF00889"/>
    </source>
</evidence>
<dbReference type="Pfam" id="PF00889">
    <property type="entry name" value="EF_TS"/>
    <property type="match status" value="1"/>
</dbReference>
<dbReference type="Gene3D" id="1.10.286.20">
    <property type="match status" value="1"/>
</dbReference>
<dbReference type="InterPro" id="IPR014039">
    <property type="entry name" value="Transl_elong_EFTs/EF1B_dimer"/>
</dbReference>
<dbReference type="HAMAP" id="MF_00050">
    <property type="entry name" value="EF_Ts"/>
    <property type="match status" value="1"/>
</dbReference>
<dbReference type="PANTHER" id="PTHR11741">
    <property type="entry name" value="ELONGATION FACTOR TS"/>
    <property type="match status" value="1"/>
</dbReference>
<dbReference type="InterPro" id="IPR018101">
    <property type="entry name" value="Transl_elong_Ts_CS"/>
</dbReference>